<feature type="compositionally biased region" description="Basic and acidic residues" evidence="1">
    <location>
        <begin position="49"/>
        <end position="75"/>
    </location>
</feature>
<organism evidence="2 3">
    <name type="scientific">Oculimacula yallundae</name>
    <dbReference type="NCBI Taxonomy" id="86028"/>
    <lineage>
        <taxon>Eukaryota</taxon>
        <taxon>Fungi</taxon>
        <taxon>Dikarya</taxon>
        <taxon>Ascomycota</taxon>
        <taxon>Pezizomycotina</taxon>
        <taxon>Leotiomycetes</taxon>
        <taxon>Helotiales</taxon>
        <taxon>Ploettnerulaceae</taxon>
        <taxon>Oculimacula</taxon>
    </lineage>
</organism>
<proteinExistence type="predicted"/>
<keyword evidence="3" id="KW-1185">Reference proteome</keyword>
<feature type="region of interest" description="Disordered" evidence="1">
    <location>
        <begin position="34"/>
        <end position="75"/>
    </location>
</feature>
<accession>A0ABR4BUG5</accession>
<name>A0ABR4BUG5_9HELO</name>
<sequence length="75" mass="9015">MTGGFQKLRVPDNEDYYIPARTTEKVKVINHGKKAYDPGAPLASNASYEDYKRTNDRERRERDQKRKEREQRKWK</sequence>
<dbReference type="Proteomes" id="UP001595075">
    <property type="component" value="Unassembled WGS sequence"/>
</dbReference>
<protein>
    <submittedName>
        <fullName evidence="2">Uncharacterized protein</fullName>
    </submittedName>
</protein>
<comment type="caution">
    <text evidence="2">The sequence shown here is derived from an EMBL/GenBank/DDBJ whole genome shotgun (WGS) entry which is preliminary data.</text>
</comment>
<reference evidence="2 3" key="1">
    <citation type="journal article" date="2024" name="Commun. Biol.">
        <title>Comparative genomic analysis of thermophilic fungi reveals convergent evolutionary adaptations and gene losses.</title>
        <authorList>
            <person name="Steindorff A.S."/>
            <person name="Aguilar-Pontes M.V."/>
            <person name="Robinson A.J."/>
            <person name="Andreopoulos B."/>
            <person name="LaButti K."/>
            <person name="Kuo A."/>
            <person name="Mondo S."/>
            <person name="Riley R."/>
            <person name="Otillar R."/>
            <person name="Haridas S."/>
            <person name="Lipzen A."/>
            <person name="Grimwood J."/>
            <person name="Schmutz J."/>
            <person name="Clum A."/>
            <person name="Reid I.D."/>
            <person name="Moisan M.C."/>
            <person name="Butler G."/>
            <person name="Nguyen T.T.M."/>
            <person name="Dewar K."/>
            <person name="Conant G."/>
            <person name="Drula E."/>
            <person name="Henrissat B."/>
            <person name="Hansel C."/>
            <person name="Singer S."/>
            <person name="Hutchinson M.I."/>
            <person name="de Vries R.P."/>
            <person name="Natvig D.O."/>
            <person name="Powell A.J."/>
            <person name="Tsang A."/>
            <person name="Grigoriev I.V."/>
        </authorList>
    </citation>
    <scope>NUCLEOTIDE SEQUENCE [LARGE SCALE GENOMIC DNA]</scope>
    <source>
        <strain evidence="2 3">CBS 494.80</strain>
    </source>
</reference>
<evidence type="ECO:0000313" key="2">
    <source>
        <dbReference type="EMBL" id="KAL2060751.1"/>
    </source>
</evidence>
<evidence type="ECO:0000313" key="3">
    <source>
        <dbReference type="Proteomes" id="UP001595075"/>
    </source>
</evidence>
<evidence type="ECO:0000256" key="1">
    <source>
        <dbReference type="SAM" id="MobiDB-lite"/>
    </source>
</evidence>
<dbReference type="EMBL" id="JAZHXI010000021">
    <property type="protein sequence ID" value="KAL2060751.1"/>
    <property type="molecule type" value="Genomic_DNA"/>
</dbReference>
<gene>
    <name evidence="2" type="ORF">VTL71DRAFT_9393</name>
</gene>